<keyword evidence="6" id="KW-1185">Reference proteome</keyword>
<dbReference type="NCBIfam" id="NF033788">
    <property type="entry name" value="HTH_metalloreg"/>
    <property type="match status" value="1"/>
</dbReference>
<evidence type="ECO:0000256" key="1">
    <source>
        <dbReference type="ARBA" id="ARBA00023015"/>
    </source>
</evidence>
<keyword evidence="2" id="KW-0238">DNA-binding</keyword>
<dbReference type="Gene3D" id="1.10.10.10">
    <property type="entry name" value="Winged helix-like DNA-binding domain superfamily/Winged helix DNA-binding domain"/>
    <property type="match status" value="1"/>
</dbReference>
<dbReference type="Pfam" id="PF01022">
    <property type="entry name" value="HTH_5"/>
    <property type="match status" value="1"/>
</dbReference>
<accession>A0ABM8HPQ2</accession>
<evidence type="ECO:0000313" key="6">
    <source>
        <dbReference type="Proteomes" id="UP001319827"/>
    </source>
</evidence>
<keyword evidence="3" id="KW-0804">Transcription</keyword>
<dbReference type="SMART" id="SM00418">
    <property type="entry name" value="HTH_ARSR"/>
    <property type="match status" value="1"/>
</dbReference>
<protein>
    <recommendedName>
        <fullName evidence="4">HTH arsR-type domain-containing protein</fullName>
    </recommendedName>
</protein>
<evidence type="ECO:0000256" key="2">
    <source>
        <dbReference type="ARBA" id="ARBA00023125"/>
    </source>
</evidence>
<name>A0ABM8HPQ2_9BACT</name>
<dbReference type="PANTHER" id="PTHR33154">
    <property type="entry name" value="TRANSCRIPTIONAL REGULATOR, ARSR FAMILY"/>
    <property type="match status" value="1"/>
</dbReference>
<dbReference type="Proteomes" id="UP001319827">
    <property type="component" value="Chromosome"/>
</dbReference>
<reference evidence="5 6" key="1">
    <citation type="journal article" date="2016" name="C (Basel)">
        <title>Selective Growth of and Electricity Production by Marine Exoelectrogenic Bacteria in Self-Aggregated Hydrogel of Microbially Reduced Graphene Oxide.</title>
        <authorList>
            <person name="Yoshida N."/>
            <person name="Goto Y."/>
            <person name="Miyata Y."/>
        </authorList>
    </citation>
    <scope>NUCLEOTIDE SEQUENCE [LARGE SCALE GENOMIC DNA]</scope>
    <source>
        <strain evidence="5 6">NIT-T3</strain>
    </source>
</reference>
<dbReference type="PRINTS" id="PR00778">
    <property type="entry name" value="HTHARSR"/>
</dbReference>
<gene>
    <name evidence="5" type="ORF">DESUT3_07840</name>
</gene>
<dbReference type="InterPro" id="IPR051081">
    <property type="entry name" value="HTH_MetalResp_TranReg"/>
</dbReference>
<evidence type="ECO:0000256" key="3">
    <source>
        <dbReference type="ARBA" id="ARBA00023163"/>
    </source>
</evidence>
<proteinExistence type="predicted"/>
<dbReference type="CDD" id="cd00090">
    <property type="entry name" value="HTH_ARSR"/>
    <property type="match status" value="1"/>
</dbReference>
<dbReference type="PROSITE" id="PS50987">
    <property type="entry name" value="HTH_ARSR_2"/>
    <property type="match status" value="1"/>
</dbReference>
<dbReference type="InterPro" id="IPR001845">
    <property type="entry name" value="HTH_ArsR_DNA-bd_dom"/>
</dbReference>
<dbReference type="InterPro" id="IPR036390">
    <property type="entry name" value="WH_DNA-bd_sf"/>
</dbReference>
<dbReference type="SUPFAM" id="SSF46785">
    <property type="entry name" value="Winged helix' DNA-binding domain"/>
    <property type="match status" value="1"/>
</dbReference>
<dbReference type="PANTHER" id="PTHR33154:SF18">
    <property type="entry name" value="ARSENICAL RESISTANCE OPERON REPRESSOR"/>
    <property type="match status" value="1"/>
</dbReference>
<keyword evidence="1" id="KW-0805">Transcription regulation</keyword>
<evidence type="ECO:0000313" key="5">
    <source>
        <dbReference type="EMBL" id="BCR03715.1"/>
    </source>
</evidence>
<feature type="domain" description="HTH arsR-type" evidence="4">
    <location>
        <begin position="4"/>
        <end position="98"/>
    </location>
</feature>
<organism evidence="5 6">
    <name type="scientific">Desulfuromonas versatilis</name>
    <dbReference type="NCBI Taxonomy" id="2802975"/>
    <lineage>
        <taxon>Bacteria</taxon>
        <taxon>Pseudomonadati</taxon>
        <taxon>Thermodesulfobacteriota</taxon>
        <taxon>Desulfuromonadia</taxon>
        <taxon>Desulfuromonadales</taxon>
        <taxon>Desulfuromonadaceae</taxon>
        <taxon>Desulfuromonas</taxon>
    </lineage>
</organism>
<dbReference type="RefSeq" id="WP_221251171.1">
    <property type="nucleotide sequence ID" value="NZ_AP024355.1"/>
</dbReference>
<evidence type="ECO:0000259" key="4">
    <source>
        <dbReference type="PROSITE" id="PS50987"/>
    </source>
</evidence>
<dbReference type="EMBL" id="AP024355">
    <property type="protein sequence ID" value="BCR03715.1"/>
    <property type="molecule type" value="Genomic_DNA"/>
</dbReference>
<reference evidence="5 6" key="2">
    <citation type="journal article" date="2021" name="Int. J. Syst. Evol. Microbiol.">
        <title>Isolation and Polyphasic Characterization of Desulfuromonas versatilis sp. Nov., an Electrogenic Bacteria Capable of Versatile Metabolism Isolated from a Graphene Oxide-Reducing Enrichment Culture.</title>
        <authorList>
            <person name="Xie L."/>
            <person name="Yoshida N."/>
            <person name="Ishii S."/>
            <person name="Meng L."/>
        </authorList>
    </citation>
    <scope>NUCLEOTIDE SEQUENCE [LARGE SCALE GENOMIC DNA]</scope>
    <source>
        <strain evidence="5 6">NIT-T3</strain>
    </source>
</reference>
<dbReference type="InterPro" id="IPR036388">
    <property type="entry name" value="WH-like_DNA-bd_sf"/>
</dbReference>
<dbReference type="InterPro" id="IPR011991">
    <property type="entry name" value="ArsR-like_HTH"/>
</dbReference>
<sequence>MDQKRKNHLEARARVLKAMAHPTRLFIIEELEKEERCVCDLTEMIGADVSTVSKHLSVLKQAGIVVDDKRGNQVFYRLRVPCILNFFGCVESVLETQVREQSALLEAVGK</sequence>